<dbReference type="PANTHER" id="PTHR24348">
    <property type="entry name" value="SERINE/THREONINE-PROTEIN KINASE UNC-51-RELATED"/>
    <property type="match status" value="1"/>
</dbReference>
<evidence type="ECO:0000259" key="1">
    <source>
        <dbReference type="PROSITE" id="PS50011"/>
    </source>
</evidence>
<dbReference type="SMART" id="SM00220">
    <property type="entry name" value="S_TKc"/>
    <property type="match status" value="1"/>
</dbReference>
<dbReference type="SUPFAM" id="SSF56112">
    <property type="entry name" value="Protein kinase-like (PK-like)"/>
    <property type="match status" value="1"/>
</dbReference>
<dbReference type="InterPro" id="IPR011009">
    <property type="entry name" value="Kinase-like_dom_sf"/>
</dbReference>
<dbReference type="InterPro" id="IPR000719">
    <property type="entry name" value="Prot_kinase_dom"/>
</dbReference>
<dbReference type="InterPro" id="IPR045269">
    <property type="entry name" value="Atg1-like"/>
</dbReference>
<dbReference type="GO" id="GO:0005524">
    <property type="term" value="F:ATP binding"/>
    <property type="evidence" value="ECO:0007669"/>
    <property type="project" value="InterPro"/>
</dbReference>
<sequence>MVEKKKTLQDRYVIAHPDDRELYQLGESDEFFYVLLKRWSDSELGFGRCGAVVESVRFKKAGTIMYGRVAVKYSHGVDRDGFLLSNERQVLKKVQEKGAHPNIVQMLDWIKKIVVDDTETQPALVLEYIDGWTLDEVCRRWPLSLWVLMDVIVLRWLIQLGNGLKHLHDNNITHGDMKLHNVMISFDGLRVIIIDFGFSTKSEKGHNPDSDMKQLGRMICQLLAYRSRDAAKEFIQDSSLSACKRIVARHGGDFFGYKTKLDGLFDGSMNADGFIACMKGCKHIILERQRRSIPEEHRLRNAIMKDSKLSLKRIYRGANL</sequence>
<accession>A0A7S3V238</accession>
<dbReference type="Gene3D" id="1.10.510.10">
    <property type="entry name" value="Transferase(Phosphotransferase) domain 1"/>
    <property type="match status" value="1"/>
</dbReference>
<dbReference type="Pfam" id="PF00069">
    <property type="entry name" value="Pkinase"/>
    <property type="match status" value="1"/>
</dbReference>
<organism evidence="2">
    <name type="scientific">Aplanochytrium stocchinoi</name>
    <dbReference type="NCBI Taxonomy" id="215587"/>
    <lineage>
        <taxon>Eukaryota</taxon>
        <taxon>Sar</taxon>
        <taxon>Stramenopiles</taxon>
        <taxon>Bigyra</taxon>
        <taxon>Labyrinthulomycetes</taxon>
        <taxon>Thraustochytrida</taxon>
        <taxon>Thraustochytriidae</taxon>
        <taxon>Aplanochytrium</taxon>
    </lineage>
</organism>
<protein>
    <recommendedName>
        <fullName evidence="1">Protein kinase domain-containing protein</fullName>
    </recommendedName>
</protein>
<reference evidence="2" key="1">
    <citation type="submission" date="2021-01" db="EMBL/GenBank/DDBJ databases">
        <authorList>
            <person name="Corre E."/>
            <person name="Pelletier E."/>
            <person name="Niang G."/>
            <person name="Scheremetjew M."/>
            <person name="Finn R."/>
            <person name="Kale V."/>
            <person name="Holt S."/>
            <person name="Cochrane G."/>
            <person name="Meng A."/>
            <person name="Brown T."/>
            <person name="Cohen L."/>
        </authorList>
    </citation>
    <scope>NUCLEOTIDE SEQUENCE</scope>
    <source>
        <strain evidence="2">GSBS06</strain>
    </source>
</reference>
<dbReference type="PROSITE" id="PS00108">
    <property type="entry name" value="PROTEIN_KINASE_ST"/>
    <property type="match status" value="1"/>
</dbReference>
<dbReference type="GO" id="GO:0005737">
    <property type="term" value="C:cytoplasm"/>
    <property type="evidence" value="ECO:0007669"/>
    <property type="project" value="TreeGrafter"/>
</dbReference>
<dbReference type="AlphaFoldDB" id="A0A7S3V238"/>
<dbReference type="PROSITE" id="PS50011">
    <property type="entry name" value="PROTEIN_KINASE_DOM"/>
    <property type="match status" value="1"/>
</dbReference>
<dbReference type="InterPro" id="IPR008271">
    <property type="entry name" value="Ser/Thr_kinase_AS"/>
</dbReference>
<dbReference type="GO" id="GO:0010506">
    <property type="term" value="P:regulation of autophagy"/>
    <property type="evidence" value="ECO:0007669"/>
    <property type="project" value="InterPro"/>
</dbReference>
<dbReference type="GO" id="GO:0004674">
    <property type="term" value="F:protein serine/threonine kinase activity"/>
    <property type="evidence" value="ECO:0007669"/>
    <property type="project" value="InterPro"/>
</dbReference>
<evidence type="ECO:0000313" key="2">
    <source>
        <dbReference type="EMBL" id="CAE0446956.1"/>
    </source>
</evidence>
<feature type="domain" description="Protein kinase" evidence="1">
    <location>
        <begin position="38"/>
        <end position="320"/>
    </location>
</feature>
<gene>
    <name evidence="2" type="ORF">ASTO00021_LOCUS16943</name>
</gene>
<dbReference type="EMBL" id="HBIN01022071">
    <property type="protein sequence ID" value="CAE0446956.1"/>
    <property type="molecule type" value="Transcribed_RNA"/>
</dbReference>
<name>A0A7S3V238_9STRA</name>
<proteinExistence type="predicted"/>